<organism evidence="10 11">
    <name type="scientific">Lucilia cuprina</name>
    <name type="common">Green bottle fly</name>
    <name type="synonym">Australian sheep blowfly</name>
    <dbReference type="NCBI Taxonomy" id="7375"/>
    <lineage>
        <taxon>Eukaryota</taxon>
        <taxon>Metazoa</taxon>
        <taxon>Ecdysozoa</taxon>
        <taxon>Arthropoda</taxon>
        <taxon>Hexapoda</taxon>
        <taxon>Insecta</taxon>
        <taxon>Pterygota</taxon>
        <taxon>Neoptera</taxon>
        <taxon>Endopterygota</taxon>
        <taxon>Diptera</taxon>
        <taxon>Brachycera</taxon>
        <taxon>Muscomorpha</taxon>
        <taxon>Oestroidea</taxon>
        <taxon>Calliphoridae</taxon>
        <taxon>Luciliinae</taxon>
        <taxon>Lucilia</taxon>
    </lineage>
</organism>
<dbReference type="PANTHER" id="PTHR35578:SF6">
    <property type="entry name" value="PROLINE-RICH TRANSMEMBRANE PROTEIN 4"/>
    <property type="match status" value="1"/>
</dbReference>
<keyword evidence="3 8" id="KW-0812">Transmembrane</keyword>
<dbReference type="Proteomes" id="UP000037069">
    <property type="component" value="Unassembled WGS sequence"/>
</dbReference>
<reference evidence="10 11" key="1">
    <citation type="journal article" date="2015" name="Nat. Commun.">
        <title>Lucilia cuprina genome unlocks parasitic fly biology to underpin future interventions.</title>
        <authorList>
            <person name="Anstead C.A."/>
            <person name="Korhonen P.K."/>
            <person name="Young N.D."/>
            <person name="Hall R.S."/>
            <person name="Jex A.R."/>
            <person name="Murali S.C."/>
            <person name="Hughes D.S."/>
            <person name="Lee S.F."/>
            <person name="Perry T."/>
            <person name="Stroehlein A.J."/>
            <person name="Ansell B.R."/>
            <person name="Breugelmans B."/>
            <person name="Hofmann A."/>
            <person name="Qu J."/>
            <person name="Dugan S."/>
            <person name="Lee S.L."/>
            <person name="Chao H."/>
            <person name="Dinh H."/>
            <person name="Han Y."/>
            <person name="Doddapaneni H.V."/>
            <person name="Worley K.C."/>
            <person name="Muzny D.M."/>
            <person name="Ioannidis P."/>
            <person name="Waterhouse R.M."/>
            <person name="Zdobnov E.M."/>
            <person name="James P.J."/>
            <person name="Bagnall N.H."/>
            <person name="Kotze A.C."/>
            <person name="Gibbs R.A."/>
            <person name="Richards S."/>
            <person name="Batterham P."/>
            <person name="Gasser R.B."/>
        </authorList>
    </citation>
    <scope>NUCLEOTIDE SEQUENCE [LARGE SCALE GENOMIC DNA]</scope>
    <source>
        <strain evidence="10 11">LS</strain>
        <tissue evidence="10">Full body</tissue>
    </source>
</reference>
<feature type="region of interest" description="Disordered" evidence="7">
    <location>
        <begin position="1486"/>
        <end position="1515"/>
    </location>
</feature>
<feature type="compositionally biased region" description="Low complexity" evidence="7">
    <location>
        <begin position="808"/>
        <end position="822"/>
    </location>
</feature>
<evidence type="ECO:0000256" key="7">
    <source>
        <dbReference type="SAM" id="MobiDB-lite"/>
    </source>
</evidence>
<feature type="compositionally biased region" description="Polar residues" evidence="7">
    <location>
        <begin position="530"/>
        <end position="545"/>
    </location>
</feature>
<feature type="compositionally biased region" description="Basic and acidic residues" evidence="7">
    <location>
        <begin position="1486"/>
        <end position="1495"/>
    </location>
</feature>
<feature type="compositionally biased region" description="Polar residues" evidence="7">
    <location>
        <begin position="796"/>
        <end position="807"/>
    </location>
</feature>
<feature type="transmembrane region" description="Helical" evidence="8">
    <location>
        <begin position="914"/>
        <end position="936"/>
    </location>
</feature>
<feature type="region of interest" description="Disordered" evidence="7">
    <location>
        <begin position="1626"/>
        <end position="1661"/>
    </location>
</feature>
<feature type="region of interest" description="Disordered" evidence="7">
    <location>
        <begin position="1556"/>
        <end position="1577"/>
    </location>
</feature>
<keyword evidence="5 8" id="KW-1133">Transmembrane helix</keyword>
<evidence type="ECO:0000313" key="11">
    <source>
        <dbReference type="Proteomes" id="UP000037069"/>
    </source>
</evidence>
<feature type="region of interest" description="Disordered" evidence="7">
    <location>
        <begin position="796"/>
        <end position="822"/>
    </location>
</feature>
<evidence type="ECO:0000259" key="9">
    <source>
        <dbReference type="Pfam" id="PF25987"/>
    </source>
</evidence>
<feature type="transmembrane region" description="Helical" evidence="8">
    <location>
        <begin position="948"/>
        <end position="972"/>
    </location>
</feature>
<feature type="compositionally biased region" description="Acidic residues" evidence="7">
    <location>
        <begin position="1651"/>
        <end position="1661"/>
    </location>
</feature>
<feature type="region of interest" description="Disordered" evidence="7">
    <location>
        <begin position="1381"/>
        <end position="1419"/>
    </location>
</feature>
<gene>
    <name evidence="10" type="ORF">FF38_03734</name>
</gene>
<dbReference type="InterPro" id="IPR059081">
    <property type="entry name" value="PRRT3-4"/>
</dbReference>
<keyword evidence="2" id="KW-0597">Phosphoprotein</keyword>
<feature type="compositionally biased region" description="Polar residues" evidence="7">
    <location>
        <begin position="572"/>
        <end position="592"/>
    </location>
</feature>
<evidence type="ECO:0000313" key="10">
    <source>
        <dbReference type="EMBL" id="KNC28450.1"/>
    </source>
</evidence>
<dbReference type="PANTHER" id="PTHR35578">
    <property type="entry name" value="PROLINE-RICH TRANSMEMBRANE PROTEIN 4-RELATED"/>
    <property type="match status" value="1"/>
</dbReference>
<evidence type="ECO:0000256" key="4">
    <source>
        <dbReference type="ARBA" id="ARBA00022729"/>
    </source>
</evidence>
<evidence type="ECO:0000256" key="1">
    <source>
        <dbReference type="ARBA" id="ARBA00004141"/>
    </source>
</evidence>
<dbReference type="InterPro" id="IPR052836">
    <property type="entry name" value="PRRT_domain-containing"/>
</dbReference>
<comment type="caution">
    <text evidence="10">The sequence shown here is derived from an EMBL/GenBank/DDBJ whole genome shotgun (WGS) entry which is preliminary data.</text>
</comment>
<sequence>MSSNTVNVVYSFKNNAVIKCEYNINTLFGKANRATTPNFPIYECFLKNENNNKSRFFVQHQHDEELQEDLEDEADTIGPINTKRLGISWRKQTNMQIRKRHLMARDCTTNKSSNSSSCLISDQRPLTSRISITQRNEEKQLFLQYRLLNSNIRSIISEKESLSHSNNKSYNSNYLLELEDTENTKKCLEFKADDNKGNKLLFTNMQKRWRHHKHRTRNYSAILNFIMLILSCPYLQQRKCKFLHVLLAILLTFTQYTDTIQGLLVSKSSTAIGLDLGSTNFENVSDILVYNNTNNSASNSSSNSISDRLTKSSFNLEHDGGERGETYLSASKSLIITSSTEGVTSGGAYLDKLDNLERSLAAVLIKVAYGTTSTTKRSIPENSYVPSLTTIATPLLTTLRYQEKSHQSQLNMHHRNYELDLERDHALPTSAPNADILKSNSNPTYPNPNRHHNHDRDRHRHLINSTPKPSFMKFDIMPNILKKTVGQMPTISMFPGGGEIPSYSPPARSFFTPPLPPEYQHPFADKPTLRGTNNEGIIEPNSGSYINRRPIPPPSLMPGHERIPFRPPDLSGPSNEGVSAAQIPSSAGSTKSPLYSFTTMSAHHETDIKKSLNTPSKVTGISSENVSNAERINTSSGVYLDANNSIYNNSNNPEVRKEVLPSIRRILSGSNGRKGDIPEVLLKQVTTRPNNNYHHPPSSPIVLINSSLLATNEGAVDNADNKQNINKIKNMRDTENDDDPQQRVKFTTNTLGESNFTSNNITSTPSAAAAIGGSEKVKSAISAAIATSTISSNFDMSQSTGKNNGDKSSSSTSSSTSSISSSTSSSTLASASAHVTWSLAWNIHVYLSVILFTILAVYSFYKMITYNKLTHLFSQSYFICIHLILIIICTARTFYLCYDAYNIHSSFHIFISEILLNLPATFLTISFAVLILFLSLKSLNHKNNRYSALIRPLTVVVGCGVHVVLCITLHYVESYTLQNHQQHLYYQQQQQLLTKRQQMQQQQYNYLQNQYSYAANIMGLETMAFSSSMSSVPGANFNQHNIATSVSSLPPPPPRVLSLICQIIYIFVCFSLGLLYLYLYRILKRILRSKSQNYIHGYQNLSYAIHITIATALLFVLLASLQIFGAISISSSRPLITQKTAEIDWLQWGYQFSLRLIEIAIITLISWVTGLKTSNGNNTVNINLTNNDSRVVTGQVNGANSTFNTNLSVNPVREKHGVHNNQYNHSNMTNFFLPCTSSSSQEQFDTDYPAVCNANTNLHTYTMRTGKLIYDDSFALNSLNTSNAATPASDFHHSHHQVQPHSKQPPQSTYQHPYDSQSLHSSAHHNVSEYGSRINYQPENHLQYNDYLTDNTTDHYENPNFDLRGSGSATSGSALVVNSNTGNGTVQKFGKNSISNSTTTASSSNNSNMGSNSSSGSSATLQQQMLLLHGGGDTCYSEPIHENYDFNNFEKPKFKQQPHDNWPDAHIPTIINKRDKKKSLNTLERCGYDKPERRSSNSTHSCNSNSNSNNIGVGANNGGGGSRYASFNTFERAPFNNVRKSDTFNNITSNGVNIMHGRNNSSSSATSATSVSGPRNTPLGIQTLASTERHHHVIPSRNLRASGSSKVLTNNASGLDVFSRSTIERSSISHNQQRPLNQLPINQSQVQNQYSDDDDDDKDDDIMLATSPHQVFLITLKLTTRLLKYKATLQQYEYFINFFNFKLSQQINQFNNQLKITLSHFVFKNRKY</sequence>
<dbReference type="EMBL" id="JRES01000771">
    <property type="protein sequence ID" value="KNC28450.1"/>
    <property type="molecule type" value="Genomic_DNA"/>
</dbReference>
<feature type="transmembrane region" description="Helical" evidence="8">
    <location>
        <begin position="839"/>
        <end position="860"/>
    </location>
</feature>
<dbReference type="OMA" id="YLCVDAY"/>
<evidence type="ECO:0000256" key="6">
    <source>
        <dbReference type="ARBA" id="ARBA00023136"/>
    </source>
</evidence>
<evidence type="ECO:0000256" key="8">
    <source>
        <dbReference type="SAM" id="Phobius"/>
    </source>
</evidence>
<dbReference type="STRING" id="7375.A0A0L0C876"/>
<accession>A0A0L0C876</accession>
<feature type="region of interest" description="Disordered" evidence="7">
    <location>
        <begin position="1285"/>
        <end position="1324"/>
    </location>
</feature>
<feature type="domain" description="Proline-rich transmembrane protein 3/4" evidence="9">
    <location>
        <begin position="822"/>
        <end position="950"/>
    </location>
</feature>
<keyword evidence="4" id="KW-0732">Signal</keyword>
<proteinExistence type="predicted"/>
<evidence type="ECO:0000256" key="2">
    <source>
        <dbReference type="ARBA" id="ARBA00022553"/>
    </source>
</evidence>
<keyword evidence="6 8" id="KW-0472">Membrane</keyword>
<feature type="region of interest" description="Disordered" evidence="7">
    <location>
        <begin position="431"/>
        <end position="457"/>
    </location>
</feature>
<evidence type="ECO:0000256" key="5">
    <source>
        <dbReference type="ARBA" id="ARBA00022989"/>
    </source>
</evidence>
<feature type="region of interest" description="Disordered" evidence="7">
    <location>
        <begin position="529"/>
        <end position="548"/>
    </location>
</feature>
<feature type="compositionally biased region" description="Low complexity" evidence="7">
    <location>
        <begin position="1392"/>
        <end position="1419"/>
    </location>
</feature>
<comment type="subcellular location">
    <subcellularLocation>
        <location evidence="1">Membrane</location>
        <topology evidence="1">Multi-pass membrane protein</topology>
    </subcellularLocation>
</comment>
<feature type="transmembrane region" description="Helical" evidence="8">
    <location>
        <begin position="872"/>
        <end position="894"/>
    </location>
</feature>
<feature type="non-terminal residue" evidence="10">
    <location>
        <position position="1728"/>
    </location>
</feature>
<dbReference type="OrthoDB" id="10066605at2759"/>
<keyword evidence="11" id="KW-1185">Reference proteome</keyword>
<evidence type="ECO:0000256" key="3">
    <source>
        <dbReference type="ARBA" id="ARBA00022692"/>
    </source>
</evidence>
<feature type="region of interest" description="Disordered" evidence="7">
    <location>
        <begin position="570"/>
        <end position="592"/>
    </location>
</feature>
<feature type="transmembrane region" description="Helical" evidence="8">
    <location>
        <begin position="1101"/>
        <end position="1124"/>
    </location>
</feature>
<feature type="domain" description="Proline-rich transmembrane protein 3/4" evidence="9">
    <location>
        <begin position="1048"/>
        <end position="1169"/>
    </location>
</feature>
<dbReference type="Pfam" id="PF25987">
    <property type="entry name" value="PRRT3"/>
    <property type="match status" value="2"/>
</dbReference>
<feature type="compositionally biased region" description="Polar residues" evidence="7">
    <location>
        <begin position="1626"/>
        <end position="1650"/>
    </location>
</feature>
<feature type="compositionally biased region" description="Polar residues" evidence="7">
    <location>
        <begin position="1299"/>
        <end position="1324"/>
    </location>
</feature>
<feature type="compositionally biased region" description="Low complexity" evidence="7">
    <location>
        <begin position="1561"/>
        <end position="1572"/>
    </location>
</feature>
<protein>
    <recommendedName>
        <fullName evidence="9">Proline-rich transmembrane protein 3/4 domain-containing protein</fullName>
    </recommendedName>
</protein>
<name>A0A0L0C876_LUCCU</name>
<feature type="compositionally biased region" description="Low complexity" evidence="7">
    <location>
        <begin position="1496"/>
        <end position="1514"/>
    </location>
</feature>
<feature type="transmembrane region" description="Helical" evidence="8">
    <location>
        <begin position="1056"/>
        <end position="1080"/>
    </location>
</feature>